<proteinExistence type="predicted"/>
<dbReference type="AlphaFoldDB" id="A0A7K4MV18"/>
<gene>
    <name evidence="1" type="ORF">HX858_06300</name>
</gene>
<sequence length="275" mass="31907">MPYPAKTQSKFSDWYDKTDYASLDWEGWNLPKSGQQNADCGKWAWRGCLNHTAHADGGIRAQTFRLCCFRSSCPVCSEKWAKRSTARIMDRLTHSKKNLKFLKHVVVSPPPWLQHKPIEELRKEARKMAKRAGIQGGLDIVHPFRQRDGKWYLSPHFHYLALGWVSKTDEIFQKNGWLVKNIGIRENPVGTVAYLLSHAGIKKRRHTVTWFGDLSYSKLKIEKLEFKVKCPDCDGDFQRLICFKDGLVVDPPPIAFEFSGNHEGWKYWLDHVRGY</sequence>
<dbReference type="Proteomes" id="UP000575480">
    <property type="component" value="Unassembled WGS sequence"/>
</dbReference>
<protein>
    <recommendedName>
        <fullName evidence="3">Replication protein</fullName>
    </recommendedName>
</protein>
<evidence type="ECO:0000313" key="2">
    <source>
        <dbReference type="Proteomes" id="UP000575480"/>
    </source>
</evidence>
<comment type="caution">
    <text evidence="1">The sequence shown here is derived from an EMBL/GenBank/DDBJ whole genome shotgun (WGS) entry which is preliminary data.</text>
</comment>
<evidence type="ECO:0008006" key="3">
    <source>
        <dbReference type="Google" id="ProtNLM"/>
    </source>
</evidence>
<dbReference type="EMBL" id="JACATH010000005">
    <property type="protein sequence ID" value="NWJ57345.1"/>
    <property type="molecule type" value="Genomic_DNA"/>
</dbReference>
<reference evidence="1 2" key="1">
    <citation type="journal article" date="2019" name="Environ. Microbiol.">
        <title>Genomics insights into ecotype formation of ammonia-oxidizing archaea in the deep ocean.</title>
        <authorList>
            <person name="Wang Y."/>
            <person name="Huang J.M."/>
            <person name="Cui G.J."/>
            <person name="Nunoura T."/>
            <person name="Takaki Y."/>
            <person name="Li W.L."/>
            <person name="Li J."/>
            <person name="Gao Z.M."/>
            <person name="Takai K."/>
            <person name="Zhang A.Q."/>
            <person name="Stepanauskas R."/>
        </authorList>
    </citation>
    <scope>NUCLEOTIDE SEQUENCE [LARGE SCALE GENOMIC DNA]</scope>
    <source>
        <strain evidence="1 2">L15a</strain>
    </source>
</reference>
<name>A0A7K4MV18_9ARCH</name>
<accession>A0A7K4MV18</accession>
<evidence type="ECO:0000313" key="1">
    <source>
        <dbReference type="EMBL" id="NWJ57345.1"/>
    </source>
</evidence>
<organism evidence="1 2">
    <name type="scientific">Marine Group I thaumarchaeote</name>
    <dbReference type="NCBI Taxonomy" id="2511932"/>
    <lineage>
        <taxon>Archaea</taxon>
        <taxon>Nitrososphaerota</taxon>
        <taxon>Marine Group I</taxon>
    </lineage>
</organism>